<dbReference type="Gene3D" id="3.40.640.10">
    <property type="entry name" value="Type I PLP-dependent aspartate aminotransferase-like (Major domain)"/>
    <property type="match status" value="1"/>
</dbReference>
<dbReference type="EMBL" id="JAGSCS010000024">
    <property type="protein sequence ID" value="MBR0577262.1"/>
    <property type="molecule type" value="Genomic_DNA"/>
</dbReference>
<dbReference type="Pfam" id="PF01041">
    <property type="entry name" value="DegT_DnrJ_EryC1"/>
    <property type="match status" value="1"/>
</dbReference>
<evidence type="ECO:0000256" key="1">
    <source>
        <dbReference type="PIRSR" id="PIRSR000390-1"/>
    </source>
</evidence>
<dbReference type="Gene3D" id="3.90.1150.10">
    <property type="entry name" value="Aspartate Aminotransferase, domain 1"/>
    <property type="match status" value="1"/>
</dbReference>
<dbReference type="InterPro" id="IPR015424">
    <property type="entry name" value="PyrdxlP-dep_Trfase"/>
</dbReference>
<reference evidence="4" key="1">
    <citation type="submission" date="2021-04" db="EMBL/GenBank/DDBJ databases">
        <title>Proteiniclasticum sedimins sp. nov., an obligate anaerobic bacterium isolated from anaerobic sludge.</title>
        <authorList>
            <person name="Liu J."/>
        </authorList>
    </citation>
    <scope>NUCLEOTIDE SEQUENCE</scope>
    <source>
        <strain evidence="4">BAD-10</strain>
    </source>
</reference>
<evidence type="ECO:0000256" key="3">
    <source>
        <dbReference type="RuleBase" id="RU004508"/>
    </source>
</evidence>
<dbReference type="PIRSF" id="PIRSF000390">
    <property type="entry name" value="PLP_StrS"/>
    <property type="match status" value="1"/>
</dbReference>
<evidence type="ECO:0000256" key="2">
    <source>
        <dbReference type="PIRSR" id="PIRSR000390-2"/>
    </source>
</evidence>
<dbReference type="GO" id="GO:0030170">
    <property type="term" value="F:pyridoxal phosphate binding"/>
    <property type="evidence" value="ECO:0007669"/>
    <property type="project" value="TreeGrafter"/>
</dbReference>
<dbReference type="SUPFAM" id="SSF53383">
    <property type="entry name" value="PLP-dependent transferases"/>
    <property type="match status" value="1"/>
</dbReference>
<gene>
    <name evidence="4" type="ORF">KCG48_13150</name>
</gene>
<keyword evidence="4" id="KW-0032">Aminotransferase</keyword>
<dbReference type="RefSeq" id="WP_211802677.1">
    <property type="nucleotide sequence ID" value="NZ_JAGSCS010000024.1"/>
</dbReference>
<comment type="caution">
    <text evidence="4">The sequence shown here is derived from an EMBL/GenBank/DDBJ whole genome shotgun (WGS) entry which is preliminary data.</text>
</comment>
<dbReference type="GO" id="GO:0019180">
    <property type="term" value="F:dTDP-4-amino-4,6-dideoxygalactose transaminase activity"/>
    <property type="evidence" value="ECO:0007669"/>
    <property type="project" value="TreeGrafter"/>
</dbReference>
<keyword evidence="2 3" id="KW-0663">Pyridoxal phosphate</keyword>
<sequence>MEWIRFNEPYGNEDIFKKAEKMTRNHLFEPETVLEQLTKRFLSLDLYKDSGVPFFMQSGTAALEIMALAMNIQPGDEIIIPSFTYPATANAFLRVGATLVFADIEPDTCNLDPKSVERVINGRTRAIVPIHYGGVTADLHALSNLAASYGAVLLEDAAHCIGAGYEGKPLGTFGSMGALSFHSSKNITAAGWGGCLLVENEEKRNVIEEVIAQGTDRTAFREGRVNAYRWKRLGGEYTMPVHSMAYLEASLENLGLVTDRRCELWHRYHSQLHLLETEGKFALCKVPPNAQINGHIFYLLLKDQKERESLKAYLHERRIEAFTHYEPLHDTVIGESSGRYDGDMPMTMSVAGRILRLPLHMGLHERDVDQVCEGVLSFFVH</sequence>
<name>A0A941CS78_9CLOT</name>
<feature type="modified residue" description="N6-(pyridoxal phosphate)lysine" evidence="2">
    <location>
        <position position="185"/>
    </location>
</feature>
<dbReference type="PANTHER" id="PTHR30244:SF34">
    <property type="entry name" value="DTDP-4-AMINO-4,6-DIDEOXYGALACTOSE TRANSAMINASE"/>
    <property type="match status" value="1"/>
</dbReference>
<dbReference type="Proteomes" id="UP000675379">
    <property type="component" value="Unassembled WGS sequence"/>
</dbReference>
<dbReference type="AlphaFoldDB" id="A0A941CS78"/>
<comment type="similarity">
    <text evidence="3">Belongs to the DegT/DnrJ/EryC1 family.</text>
</comment>
<feature type="active site" description="Proton acceptor" evidence="1">
    <location>
        <position position="185"/>
    </location>
</feature>
<dbReference type="InterPro" id="IPR015422">
    <property type="entry name" value="PyrdxlP-dep_Trfase_small"/>
</dbReference>
<dbReference type="InterPro" id="IPR015421">
    <property type="entry name" value="PyrdxlP-dep_Trfase_major"/>
</dbReference>
<keyword evidence="5" id="KW-1185">Reference proteome</keyword>
<dbReference type="InterPro" id="IPR000653">
    <property type="entry name" value="DegT/StrS_aminotransferase"/>
</dbReference>
<dbReference type="PANTHER" id="PTHR30244">
    <property type="entry name" value="TRANSAMINASE"/>
    <property type="match status" value="1"/>
</dbReference>
<proteinExistence type="inferred from homology"/>
<protein>
    <submittedName>
        <fullName evidence="4">Aminotransferase class V-fold PLP-dependent enzyme</fullName>
    </submittedName>
</protein>
<evidence type="ECO:0000313" key="5">
    <source>
        <dbReference type="Proteomes" id="UP000675379"/>
    </source>
</evidence>
<keyword evidence="4" id="KW-0808">Transferase</keyword>
<evidence type="ECO:0000313" key="4">
    <source>
        <dbReference type="EMBL" id="MBR0577262.1"/>
    </source>
</evidence>
<dbReference type="GO" id="GO:0000271">
    <property type="term" value="P:polysaccharide biosynthetic process"/>
    <property type="evidence" value="ECO:0007669"/>
    <property type="project" value="TreeGrafter"/>
</dbReference>
<organism evidence="4 5">
    <name type="scientific">Proteiniclasticum sediminis</name>
    <dbReference type="NCBI Taxonomy" id="2804028"/>
    <lineage>
        <taxon>Bacteria</taxon>
        <taxon>Bacillati</taxon>
        <taxon>Bacillota</taxon>
        <taxon>Clostridia</taxon>
        <taxon>Eubacteriales</taxon>
        <taxon>Clostridiaceae</taxon>
        <taxon>Proteiniclasticum</taxon>
    </lineage>
</organism>
<accession>A0A941CS78</accession>